<keyword evidence="2" id="KW-0238">DNA-binding</keyword>
<feature type="domain" description="HTH araC/xylS-type" evidence="4">
    <location>
        <begin position="43"/>
        <end position="142"/>
    </location>
</feature>
<dbReference type="PATRIC" id="fig|317.197.peg.3838"/>
<dbReference type="PANTHER" id="PTHR43280:SF28">
    <property type="entry name" value="HTH-TYPE TRANSCRIPTIONAL ACTIVATOR RHAS"/>
    <property type="match status" value="1"/>
</dbReference>
<organism evidence="5 6">
    <name type="scientific">Pseudomonas syringae</name>
    <dbReference type="NCBI Taxonomy" id="317"/>
    <lineage>
        <taxon>Bacteria</taxon>
        <taxon>Pseudomonadati</taxon>
        <taxon>Pseudomonadota</taxon>
        <taxon>Gammaproteobacteria</taxon>
        <taxon>Pseudomonadales</taxon>
        <taxon>Pseudomonadaceae</taxon>
        <taxon>Pseudomonas</taxon>
    </lineage>
</organism>
<dbReference type="EMBL" id="LFQK01000004">
    <property type="protein sequence ID" value="KNH29547.1"/>
    <property type="molecule type" value="Genomic_DNA"/>
</dbReference>
<accession>A0A0L1MM21</accession>
<keyword evidence="3" id="KW-0804">Transcription</keyword>
<evidence type="ECO:0000313" key="5">
    <source>
        <dbReference type="EMBL" id="KNH29547.1"/>
    </source>
</evidence>
<dbReference type="GO" id="GO:0043565">
    <property type="term" value="F:sequence-specific DNA binding"/>
    <property type="evidence" value="ECO:0007669"/>
    <property type="project" value="InterPro"/>
</dbReference>
<evidence type="ECO:0000256" key="2">
    <source>
        <dbReference type="ARBA" id="ARBA00023125"/>
    </source>
</evidence>
<evidence type="ECO:0000259" key="4">
    <source>
        <dbReference type="PROSITE" id="PS01124"/>
    </source>
</evidence>
<dbReference type="AlphaFoldDB" id="A0A0L1MM21"/>
<dbReference type="Gene3D" id="1.10.10.60">
    <property type="entry name" value="Homeodomain-like"/>
    <property type="match status" value="1"/>
</dbReference>
<dbReference type="GO" id="GO:0009893">
    <property type="term" value="P:positive regulation of metabolic process"/>
    <property type="evidence" value="ECO:0007669"/>
    <property type="project" value="UniProtKB-ARBA"/>
</dbReference>
<proteinExistence type="predicted"/>
<sequence>MWDLKISNAEKTLFTQKIMDDLYKRHFEIYGKHAHTEKALCIVTVINYIVENISEEITLDDLEKICGKTRFDICRMFNLFYDVTPIKWMWRVRLALAKEFIHLAPEWSLTDISYACGFSSLPHFSRSFSKTYNETPLKLKQYVMKSTRQKAKKESSEYEFIFGVQRNGFSRNMLLNNINSL</sequence>
<dbReference type="OrthoDB" id="5740883at2"/>
<reference evidence="5 6" key="1">
    <citation type="submission" date="2015-06" db="EMBL/GenBank/DDBJ databases">
        <authorList>
            <person name="Hoefler B.C."/>
            <person name="Straight P.D."/>
        </authorList>
    </citation>
    <scope>NUCLEOTIDE SEQUENCE [LARGE SCALE GENOMIC DNA]</scope>
    <source>
        <strain evidence="5 6">Riq4</strain>
    </source>
</reference>
<dbReference type="Pfam" id="PF12833">
    <property type="entry name" value="HTH_18"/>
    <property type="match status" value="1"/>
</dbReference>
<evidence type="ECO:0000256" key="1">
    <source>
        <dbReference type="ARBA" id="ARBA00023015"/>
    </source>
</evidence>
<dbReference type="InterPro" id="IPR018062">
    <property type="entry name" value="HTH_AraC-typ_CS"/>
</dbReference>
<dbReference type="SUPFAM" id="SSF46689">
    <property type="entry name" value="Homeodomain-like"/>
    <property type="match status" value="1"/>
</dbReference>
<name>A0A0L1MM21_PSESX</name>
<comment type="caution">
    <text evidence="5">The sequence shown here is derived from an EMBL/GenBank/DDBJ whole genome shotgun (WGS) entry which is preliminary data.</text>
</comment>
<dbReference type="PROSITE" id="PS00041">
    <property type="entry name" value="HTH_ARAC_FAMILY_1"/>
    <property type="match status" value="1"/>
</dbReference>
<dbReference type="PANTHER" id="PTHR43280">
    <property type="entry name" value="ARAC-FAMILY TRANSCRIPTIONAL REGULATOR"/>
    <property type="match status" value="1"/>
</dbReference>
<dbReference type="GO" id="GO:0003700">
    <property type="term" value="F:DNA-binding transcription factor activity"/>
    <property type="evidence" value="ECO:0007669"/>
    <property type="project" value="InterPro"/>
</dbReference>
<dbReference type="PROSITE" id="PS01124">
    <property type="entry name" value="HTH_ARAC_FAMILY_2"/>
    <property type="match status" value="1"/>
</dbReference>
<protein>
    <submittedName>
        <fullName evidence="5">AraC family transcriptional regulator</fullName>
    </submittedName>
</protein>
<dbReference type="SMART" id="SM00342">
    <property type="entry name" value="HTH_ARAC"/>
    <property type="match status" value="1"/>
</dbReference>
<dbReference type="InterPro" id="IPR009057">
    <property type="entry name" value="Homeodomain-like_sf"/>
</dbReference>
<evidence type="ECO:0000256" key="3">
    <source>
        <dbReference type="ARBA" id="ARBA00023163"/>
    </source>
</evidence>
<gene>
    <name evidence="5" type="ORF">ACS77_02405</name>
</gene>
<keyword evidence="1" id="KW-0805">Transcription regulation</keyword>
<evidence type="ECO:0000313" key="6">
    <source>
        <dbReference type="Proteomes" id="UP000036955"/>
    </source>
</evidence>
<dbReference type="Proteomes" id="UP000036955">
    <property type="component" value="Unassembled WGS sequence"/>
</dbReference>
<dbReference type="InterPro" id="IPR018060">
    <property type="entry name" value="HTH_AraC"/>
</dbReference>